<dbReference type="EMBL" id="SLXO01000004">
    <property type="protein sequence ID" value="TCP35207.1"/>
    <property type="molecule type" value="Genomic_DNA"/>
</dbReference>
<dbReference type="InParanoid" id="A0A4R2PIR6"/>
<name>A0A4R2PIR6_RHOSA</name>
<dbReference type="OrthoDB" id="9799836at2"/>
<dbReference type="AlphaFoldDB" id="A0A4R2PIR6"/>
<protein>
    <submittedName>
        <fullName evidence="3">Putative RNA-binding protein YlxR (DUF448 family)</fullName>
    </submittedName>
</protein>
<feature type="region of interest" description="Disordered" evidence="1">
    <location>
        <begin position="1"/>
        <end position="93"/>
    </location>
</feature>
<organism evidence="3 4">
    <name type="scientific">Rhodothalassium salexigens DSM 2132</name>
    <dbReference type="NCBI Taxonomy" id="1188247"/>
    <lineage>
        <taxon>Bacteria</taxon>
        <taxon>Pseudomonadati</taxon>
        <taxon>Pseudomonadota</taxon>
        <taxon>Alphaproteobacteria</taxon>
        <taxon>Rhodothalassiales</taxon>
        <taxon>Rhodothalassiaceae</taxon>
        <taxon>Rhodothalassium</taxon>
    </lineage>
</organism>
<dbReference type="Gene3D" id="3.30.1330.30">
    <property type="match status" value="1"/>
</dbReference>
<comment type="caution">
    <text evidence="3">The sequence shown here is derived from an EMBL/GenBank/DDBJ whole genome shotgun (WGS) entry which is preliminary data.</text>
</comment>
<dbReference type="InterPro" id="IPR029064">
    <property type="entry name" value="Ribosomal_eL30-like_sf"/>
</dbReference>
<dbReference type="NCBIfam" id="NF006622">
    <property type="entry name" value="PRK09190.1"/>
    <property type="match status" value="1"/>
</dbReference>
<dbReference type="InterPro" id="IPR035931">
    <property type="entry name" value="YlxR-like_sf"/>
</dbReference>
<dbReference type="SUPFAM" id="SSF55315">
    <property type="entry name" value="L30e-like"/>
    <property type="match status" value="1"/>
</dbReference>
<feature type="compositionally biased region" description="Basic residues" evidence="1">
    <location>
        <begin position="27"/>
        <end position="37"/>
    </location>
</feature>
<dbReference type="InterPro" id="IPR007393">
    <property type="entry name" value="YlxR_dom"/>
</dbReference>
<evidence type="ECO:0000259" key="2">
    <source>
        <dbReference type="Pfam" id="PF04296"/>
    </source>
</evidence>
<dbReference type="InterPro" id="IPR037465">
    <property type="entry name" value="YlxR"/>
</dbReference>
<reference evidence="3 4" key="1">
    <citation type="submission" date="2019-03" db="EMBL/GenBank/DDBJ databases">
        <title>Genomic Encyclopedia of Type Strains, Phase IV (KMG-IV): sequencing the most valuable type-strain genomes for metagenomic binning, comparative biology and taxonomic classification.</title>
        <authorList>
            <person name="Goeker M."/>
        </authorList>
    </citation>
    <scope>NUCLEOTIDE SEQUENCE [LARGE SCALE GENOMIC DNA]</scope>
    <source>
        <strain evidence="3 4">DSM 2132</strain>
    </source>
</reference>
<dbReference type="SUPFAM" id="SSF64376">
    <property type="entry name" value="YlxR-like"/>
    <property type="match status" value="1"/>
</dbReference>
<dbReference type="PANTHER" id="PTHR34215:SF1">
    <property type="entry name" value="YLXR DOMAIN-CONTAINING PROTEIN"/>
    <property type="match status" value="1"/>
</dbReference>
<accession>A0A4R2PIR6</accession>
<dbReference type="Proteomes" id="UP000295399">
    <property type="component" value="Unassembled WGS sequence"/>
</dbReference>
<gene>
    <name evidence="3" type="ORF">EV659_10457</name>
</gene>
<dbReference type="Gene3D" id="3.30.1230.10">
    <property type="entry name" value="YlxR-like"/>
    <property type="match status" value="1"/>
</dbReference>
<feature type="compositionally biased region" description="Basic residues" evidence="1">
    <location>
        <begin position="1"/>
        <end position="11"/>
    </location>
</feature>
<sequence length="288" mass="29926">MAKSSPKRRAGARAGGRAPAGSPPPRAKARRRPHRGQGARDAAEADGTGTGDKAANDTGKGTDGGADRPARAATPAQRRKAAPERRGILTGDTAPAETLIRLARGPAGEIVPDVAAKLPGRGCWLEPDRAALETALAKRRFQGLAARGFKAPVAAEQVPGDLADWIDRLLARRCLDRLGLERGAGHVVTGFEKVAEALRRGQTAVLIHAADAAADGRAKLDRLAGAGVTVVDLFDRQELSLALGRGNVVHAAVNPSGGARTLLLDVKRLARYRGIETGHAGIVPDEKG</sequence>
<evidence type="ECO:0000313" key="3">
    <source>
        <dbReference type="EMBL" id="TCP35207.1"/>
    </source>
</evidence>
<proteinExistence type="predicted"/>
<evidence type="ECO:0000256" key="1">
    <source>
        <dbReference type="SAM" id="MobiDB-lite"/>
    </source>
</evidence>
<feature type="domain" description="YlxR" evidence="2">
    <location>
        <begin position="85"/>
        <end position="154"/>
    </location>
</feature>
<dbReference type="RefSeq" id="WP_132708114.1">
    <property type="nucleotide sequence ID" value="NZ_JACIGF010000004.1"/>
</dbReference>
<keyword evidence="4" id="KW-1185">Reference proteome</keyword>
<evidence type="ECO:0000313" key="4">
    <source>
        <dbReference type="Proteomes" id="UP000295399"/>
    </source>
</evidence>
<dbReference type="PANTHER" id="PTHR34215">
    <property type="entry name" value="BLL0784 PROTEIN"/>
    <property type="match status" value="1"/>
</dbReference>
<dbReference type="Pfam" id="PF04296">
    <property type="entry name" value="YlxR"/>
    <property type="match status" value="1"/>
</dbReference>